<dbReference type="InterPro" id="IPR016097">
    <property type="entry name" value="DUF695"/>
</dbReference>
<dbReference type="SUPFAM" id="SSF89946">
    <property type="entry name" value="Hypothetical protein VC0424"/>
    <property type="match status" value="1"/>
</dbReference>
<dbReference type="InterPro" id="IPR009671">
    <property type="entry name" value="RraB_dom"/>
</dbReference>
<evidence type="ECO:0000259" key="2">
    <source>
        <dbReference type="Pfam" id="PF06877"/>
    </source>
</evidence>
<dbReference type="InterPro" id="IPR036701">
    <property type="entry name" value="RraB-like_sf"/>
</dbReference>
<evidence type="ECO:0000259" key="1">
    <source>
        <dbReference type="Pfam" id="PF05117"/>
    </source>
</evidence>
<keyword evidence="4" id="KW-1185">Reference proteome</keyword>
<dbReference type="RefSeq" id="WP_344617862.1">
    <property type="nucleotide sequence ID" value="NZ_BAAARV010000079.1"/>
</dbReference>
<name>A0ABP5UE00_9ACTN</name>
<accession>A0ABP5UE00</accession>
<feature type="domain" description="DUF695" evidence="1">
    <location>
        <begin position="17"/>
        <end position="94"/>
    </location>
</feature>
<dbReference type="Pfam" id="PF05117">
    <property type="entry name" value="DUF695"/>
    <property type="match status" value="1"/>
</dbReference>
<protein>
    <submittedName>
        <fullName evidence="3">DUF695 domain-containing protein</fullName>
    </submittedName>
</protein>
<gene>
    <name evidence="3" type="ORF">GCM10010170_080100</name>
</gene>
<organism evidence="3 4">
    <name type="scientific">Dactylosporangium salmoneum</name>
    <dbReference type="NCBI Taxonomy" id="53361"/>
    <lineage>
        <taxon>Bacteria</taxon>
        <taxon>Bacillati</taxon>
        <taxon>Actinomycetota</taxon>
        <taxon>Actinomycetes</taxon>
        <taxon>Micromonosporales</taxon>
        <taxon>Micromonosporaceae</taxon>
        <taxon>Dactylosporangium</taxon>
    </lineage>
</organism>
<dbReference type="EMBL" id="BAAARV010000079">
    <property type="protein sequence ID" value="GAA2376159.1"/>
    <property type="molecule type" value="Genomic_DNA"/>
</dbReference>
<dbReference type="Proteomes" id="UP001501444">
    <property type="component" value="Unassembled WGS sequence"/>
</dbReference>
<comment type="caution">
    <text evidence="3">The sequence shown here is derived from an EMBL/GenBank/DDBJ whole genome shotgun (WGS) entry which is preliminary data.</text>
</comment>
<evidence type="ECO:0000313" key="4">
    <source>
        <dbReference type="Proteomes" id="UP001501444"/>
    </source>
</evidence>
<dbReference type="Gene3D" id="3.30.70.970">
    <property type="entry name" value="RraB-like"/>
    <property type="match status" value="1"/>
</dbReference>
<proteinExistence type="predicted"/>
<dbReference type="Pfam" id="PF06877">
    <property type="entry name" value="RraB"/>
    <property type="match status" value="1"/>
</dbReference>
<sequence length="254" mass="27687">MGWLRRLLGREQAWVERWAVYPGEVGGRLAMYNIDLGAVEAAPVARFPQRYDVEFAYTGDGASGMPAADELSSIHALDAAVRQVLRSAGGALVGRRLSDRAGRITGYLPAEATPPPLPQVDGLAPTVAVASDPGWTRVREELTPDAWQRNIMDDNQVVQELEAHGDRLNLPRAVEFLAYFPDPDRAEASAQDLRGDGFAVTVERGDEGDFVLQAIRRDSVEPPAVHEVTWKVRGIVEGHDGIYDGWGCMVQTGA</sequence>
<evidence type="ECO:0000313" key="3">
    <source>
        <dbReference type="EMBL" id="GAA2376159.1"/>
    </source>
</evidence>
<feature type="domain" description="Regulator of ribonuclease activity B" evidence="2">
    <location>
        <begin position="153"/>
        <end position="248"/>
    </location>
</feature>
<reference evidence="4" key="1">
    <citation type="journal article" date="2019" name="Int. J. Syst. Evol. Microbiol.">
        <title>The Global Catalogue of Microorganisms (GCM) 10K type strain sequencing project: providing services to taxonomists for standard genome sequencing and annotation.</title>
        <authorList>
            <consortium name="The Broad Institute Genomics Platform"/>
            <consortium name="The Broad Institute Genome Sequencing Center for Infectious Disease"/>
            <person name="Wu L."/>
            <person name="Ma J."/>
        </authorList>
    </citation>
    <scope>NUCLEOTIDE SEQUENCE [LARGE SCALE GENOMIC DNA]</scope>
    <source>
        <strain evidence="4">JCM 3272</strain>
    </source>
</reference>